<dbReference type="Pfam" id="PF17678">
    <property type="entry name" value="Glyco_hydro_92N"/>
    <property type="match status" value="1"/>
</dbReference>
<dbReference type="PROSITE" id="PS51318">
    <property type="entry name" value="TAT"/>
    <property type="match status" value="1"/>
</dbReference>
<dbReference type="Gene3D" id="2.60.120.260">
    <property type="entry name" value="Galactose-binding domain-like"/>
    <property type="match status" value="1"/>
</dbReference>
<dbReference type="Proteomes" id="UP001500443">
    <property type="component" value="Unassembled WGS sequence"/>
</dbReference>
<dbReference type="InterPro" id="IPR006311">
    <property type="entry name" value="TAT_signal"/>
</dbReference>
<comment type="caution">
    <text evidence="6">The sequence shown here is derived from an EMBL/GenBank/DDBJ whole genome shotgun (WGS) entry which is preliminary data.</text>
</comment>
<dbReference type="InterPro" id="IPR008979">
    <property type="entry name" value="Galactose-bd-like_sf"/>
</dbReference>
<dbReference type="Pfam" id="PF14683">
    <property type="entry name" value="CBM-like"/>
    <property type="match status" value="1"/>
</dbReference>
<dbReference type="InterPro" id="IPR008928">
    <property type="entry name" value="6-hairpin_glycosidase_sf"/>
</dbReference>
<feature type="chain" id="PRO_5046886227" description="Alpha-1,2-mannosidase" evidence="1">
    <location>
        <begin position="22"/>
        <end position="1313"/>
    </location>
</feature>
<evidence type="ECO:0000313" key="6">
    <source>
        <dbReference type="EMBL" id="GAA2123635.1"/>
    </source>
</evidence>
<feature type="domain" description="Glycosyl hydrolase family 92" evidence="2">
    <location>
        <begin position="288"/>
        <end position="545"/>
    </location>
</feature>
<evidence type="ECO:0008006" key="8">
    <source>
        <dbReference type="Google" id="ProtNLM"/>
    </source>
</evidence>
<proteinExistence type="predicted"/>
<dbReference type="Pfam" id="PF07971">
    <property type="entry name" value="Glyco_hydro_92"/>
    <property type="match status" value="2"/>
</dbReference>
<evidence type="ECO:0000259" key="2">
    <source>
        <dbReference type="Pfam" id="PF07971"/>
    </source>
</evidence>
<feature type="domain" description="Alpha-galactosidase NEW3" evidence="3">
    <location>
        <begin position="1057"/>
        <end position="1127"/>
    </location>
</feature>
<keyword evidence="1" id="KW-0732">Signal</keyword>
<dbReference type="Gene3D" id="2.60.40.10">
    <property type="entry name" value="Immunoglobulins"/>
    <property type="match status" value="1"/>
</dbReference>
<evidence type="ECO:0000259" key="4">
    <source>
        <dbReference type="Pfam" id="PF14683"/>
    </source>
</evidence>
<dbReference type="InterPro" id="IPR013783">
    <property type="entry name" value="Ig-like_fold"/>
</dbReference>
<dbReference type="InterPro" id="IPR014718">
    <property type="entry name" value="GH-type_carb-bd"/>
</dbReference>
<accession>A0ABN2Y8T0</accession>
<sequence length="1313" mass="142748">MSRRRLLLSTGGVLGAGVVSAHGPGSAWAAAPVEGGAAGQAGRDHVRLVNPWVESDRGRFFFFQSASNPFGLVKLRPDTSTHSSRGTGYLRKENQVKGFSHLHCWQISGVQVMPTSGEEVPKLEGDTGWQSYVDHDAGEVAEPGYHRLHLDRYGITAELTCTDRVGLHRYTYDGAGRSEIVVNLGGQLGEALMKDARITMRSNREVEGYVFQRGDAYPAHHNQLFFSIRFDKAFDSLHGWAGGALVDGGAAVDEIEGDDAGFYVRYAGLGAGEQVQVKVALSFTGVAGARKNLAAELPGWDFDAVRAASQRHWNRLLGRIDAEGGTHRQQVKFYTDLFHVLCGRSVISDADGTYLDNTWQHRKVRRIPSDARGVPRFAMYNYDALWLTQWNLNTVLGLAYPEIYSSIVRSQLRMYEDGGLLPRGPVAGDYSWVMTGSPVTSFISGAWNKGIRDFDIDLAYEAMLDAHSLGGLFEAGSFEYGRWGSCGGARHYFDLGYVPNEVCGGPLEGGAGQTLEYAFQDWTLGQLARRLGKSGINVAQFAEVSVSSQVNDANLAGVRAVDGRPARSSVTEPVNVGWASTEQRPWIRLSWPERKRVRKVVLRDRAEGGSRVNSGVLWFSDGSSLKVDDIPPDGRDRVVAFRPRRVSWVRFEATGGTGAHVGLHEIEVWDDTDAGSFLIERSGNWGNLFDRSTGFIRPRGMNGRWHDPFDPLSHEDFVEAKAWQATWFTSHDVIALANRLGGRKAYADKLNHAFEQSAESNFIAEYGQGHVSYGNQPGLQVAHLFNYVGHPWLTQYWVRQVKEKTYGAISTTDGYGHFDEDQGQMGSMSALMAMGLFEVTGASLPRPVYDITSPVFDAVTIRLHPEYYRGRTFRIVTHDNSAENTYIQGAALNGRRHDNAWFHHDRLAAGGTLELWLGPEPNKDWGVAELPPSKSPEAPAVLHADRDTLRVDSGETGALTLAVRSLTRWPVAAAWRARTPAGIEVHPARGRLTAPADGSAEQDLTLRVADGTPSGLHRVVISGRAADGTELPDAITYVHVAPVLSIETVPERLILLQDTPSTVRVQVNSNDVDRAHAVDVSLEAPEGWAVEPAVRSLDVPAGDRVTTTFTLTPPADASGGTSLTLTAQGEEADVGRAVSATVSRKVALVGDNDMATGEFALAPDRYGDYPAAFPDDVDFTVGADDPATGWSYIHPGPSDAWAGATAHTFTLRFDLDQPPAADLALTAWLVDIHESGPPTLEVSLNDGPPATVALPKGGGEGYHWGDGSDGPVRPGTLDVTLPADRLRTGRNTVTLTNAAGSWMVYDAVAVREL</sequence>
<evidence type="ECO:0000313" key="7">
    <source>
        <dbReference type="Proteomes" id="UP001500443"/>
    </source>
</evidence>
<name>A0ABN2Y8T0_9ACTN</name>
<dbReference type="InterPro" id="IPR029411">
    <property type="entry name" value="RG-lyase_III"/>
</dbReference>
<protein>
    <recommendedName>
        <fullName evidence="8">Alpha-1,2-mannosidase</fullName>
    </recommendedName>
</protein>
<evidence type="ECO:0000259" key="3">
    <source>
        <dbReference type="Pfam" id="PF10633"/>
    </source>
</evidence>
<evidence type="ECO:0000256" key="1">
    <source>
        <dbReference type="SAM" id="SignalP"/>
    </source>
</evidence>
<dbReference type="PANTHER" id="PTHR12143">
    <property type="entry name" value="PEPTIDE N-GLYCANASE PNGASE -RELATED"/>
    <property type="match status" value="1"/>
</dbReference>
<feature type="domain" description="Glycosyl hydrolase family 92 N-terminal" evidence="5">
    <location>
        <begin position="48"/>
        <end position="282"/>
    </location>
</feature>
<feature type="domain" description="Rhamnogalacturonan lyase" evidence="4">
    <location>
        <begin position="1149"/>
        <end position="1308"/>
    </location>
</feature>
<dbReference type="PANTHER" id="PTHR12143:SF39">
    <property type="entry name" value="SECRETED PROTEIN"/>
    <property type="match status" value="1"/>
</dbReference>
<feature type="domain" description="Glycosyl hydrolase family 92" evidence="2">
    <location>
        <begin position="674"/>
        <end position="918"/>
    </location>
</feature>
<dbReference type="SUPFAM" id="SSF48208">
    <property type="entry name" value="Six-hairpin glycosidases"/>
    <property type="match status" value="1"/>
</dbReference>
<dbReference type="InterPro" id="IPR018905">
    <property type="entry name" value="A-galactase_NEW3"/>
</dbReference>
<keyword evidence="7" id="KW-1185">Reference proteome</keyword>
<dbReference type="EMBL" id="BAAAPF010000074">
    <property type="protein sequence ID" value="GAA2123635.1"/>
    <property type="molecule type" value="Genomic_DNA"/>
</dbReference>
<evidence type="ECO:0000259" key="5">
    <source>
        <dbReference type="Pfam" id="PF17678"/>
    </source>
</evidence>
<dbReference type="Gene3D" id="2.70.98.10">
    <property type="match status" value="1"/>
</dbReference>
<dbReference type="InterPro" id="IPR050883">
    <property type="entry name" value="PNGase"/>
</dbReference>
<dbReference type="Gene3D" id="1.20.1050.60">
    <property type="entry name" value="alpha-1,2-mannosidase"/>
    <property type="match status" value="1"/>
</dbReference>
<gene>
    <name evidence="6" type="ORF">GCM10009802_28100</name>
</gene>
<dbReference type="SUPFAM" id="SSF49785">
    <property type="entry name" value="Galactose-binding domain-like"/>
    <property type="match status" value="1"/>
</dbReference>
<reference evidence="6 7" key="1">
    <citation type="journal article" date="2019" name="Int. J. Syst. Evol. Microbiol.">
        <title>The Global Catalogue of Microorganisms (GCM) 10K type strain sequencing project: providing services to taxonomists for standard genome sequencing and annotation.</title>
        <authorList>
            <consortium name="The Broad Institute Genomics Platform"/>
            <consortium name="The Broad Institute Genome Sequencing Center for Infectious Disease"/>
            <person name="Wu L."/>
            <person name="Ma J."/>
        </authorList>
    </citation>
    <scope>NUCLEOTIDE SEQUENCE [LARGE SCALE GENOMIC DNA]</scope>
    <source>
        <strain evidence="6 7">JCM 15481</strain>
    </source>
</reference>
<dbReference type="Pfam" id="PF10633">
    <property type="entry name" value="NPCBM_assoc"/>
    <property type="match status" value="1"/>
</dbReference>
<dbReference type="Gene3D" id="3.30.2080.10">
    <property type="entry name" value="GH92 mannosidase domain"/>
    <property type="match status" value="1"/>
</dbReference>
<dbReference type="InterPro" id="IPR041371">
    <property type="entry name" value="GH92_N"/>
</dbReference>
<feature type="signal peptide" evidence="1">
    <location>
        <begin position="1"/>
        <end position="21"/>
    </location>
</feature>
<dbReference type="InterPro" id="IPR012939">
    <property type="entry name" value="Glyco_hydro_92"/>
</dbReference>
<organism evidence="6 7">
    <name type="scientific">Streptomyces synnematoformans</name>
    <dbReference type="NCBI Taxonomy" id="415721"/>
    <lineage>
        <taxon>Bacteria</taxon>
        <taxon>Bacillati</taxon>
        <taxon>Actinomycetota</taxon>
        <taxon>Actinomycetes</taxon>
        <taxon>Kitasatosporales</taxon>
        <taxon>Streptomycetaceae</taxon>
        <taxon>Streptomyces</taxon>
    </lineage>
</organism>